<evidence type="ECO:0000256" key="3">
    <source>
        <dbReference type="ARBA" id="ARBA00038812"/>
    </source>
</evidence>
<dbReference type="SMART" id="SM00166">
    <property type="entry name" value="UBX"/>
    <property type="match status" value="1"/>
</dbReference>
<dbReference type="AlphaFoldDB" id="A0A834XVM6"/>
<dbReference type="PANTHER" id="PTHR46424">
    <property type="entry name" value="UBX DOMAIN-CONTAINING PROTEIN 4"/>
    <property type="match status" value="1"/>
</dbReference>
<evidence type="ECO:0000313" key="10">
    <source>
        <dbReference type="Proteomes" id="UP000639338"/>
    </source>
</evidence>
<dbReference type="SUPFAM" id="SSF54236">
    <property type="entry name" value="Ubiquitin-like"/>
    <property type="match status" value="1"/>
</dbReference>
<evidence type="ECO:0000256" key="7">
    <source>
        <dbReference type="SAM" id="MobiDB-lite"/>
    </source>
</evidence>
<evidence type="ECO:0000313" key="9">
    <source>
        <dbReference type="EMBL" id="KAF7993402.1"/>
    </source>
</evidence>
<accession>A0A834XVM6</accession>
<dbReference type="PANTHER" id="PTHR46424:SF1">
    <property type="entry name" value="UBX DOMAIN-CONTAINING PROTEIN 4"/>
    <property type="match status" value="1"/>
</dbReference>
<dbReference type="InterPro" id="IPR001012">
    <property type="entry name" value="UBX_dom"/>
</dbReference>
<dbReference type="Gene3D" id="3.10.20.90">
    <property type="entry name" value="Phosphatidylinositol 3-kinase Catalytic Subunit, Chain A, domain 1"/>
    <property type="match status" value="1"/>
</dbReference>
<feature type="region of interest" description="Disordered" evidence="7">
    <location>
        <begin position="186"/>
        <end position="211"/>
    </location>
</feature>
<feature type="compositionally biased region" description="Basic and acidic residues" evidence="7">
    <location>
        <begin position="250"/>
        <end position="260"/>
    </location>
</feature>
<feature type="region of interest" description="Disordered" evidence="7">
    <location>
        <begin position="406"/>
        <end position="469"/>
    </location>
</feature>
<keyword evidence="2" id="KW-0834">Unfolded protein response</keyword>
<organism evidence="9 10">
    <name type="scientific">Aphidius gifuensis</name>
    <name type="common">Parasitoid wasp</name>
    <dbReference type="NCBI Taxonomy" id="684658"/>
    <lineage>
        <taxon>Eukaryota</taxon>
        <taxon>Metazoa</taxon>
        <taxon>Ecdysozoa</taxon>
        <taxon>Arthropoda</taxon>
        <taxon>Hexapoda</taxon>
        <taxon>Insecta</taxon>
        <taxon>Pterygota</taxon>
        <taxon>Neoptera</taxon>
        <taxon>Endopterygota</taxon>
        <taxon>Hymenoptera</taxon>
        <taxon>Apocrita</taxon>
        <taxon>Ichneumonoidea</taxon>
        <taxon>Braconidae</taxon>
        <taxon>Aphidiinae</taxon>
        <taxon>Aphidius</taxon>
    </lineage>
</organism>
<dbReference type="OrthoDB" id="2445133at2759"/>
<feature type="compositionally biased region" description="Polar residues" evidence="7">
    <location>
        <begin position="409"/>
        <end position="441"/>
    </location>
</feature>
<dbReference type="InterPro" id="IPR029071">
    <property type="entry name" value="Ubiquitin-like_domsf"/>
</dbReference>
<feature type="region of interest" description="Disordered" evidence="7">
    <location>
        <begin position="130"/>
        <end position="150"/>
    </location>
</feature>
<feature type="compositionally biased region" description="Low complexity" evidence="7">
    <location>
        <begin position="261"/>
        <end position="271"/>
    </location>
</feature>
<feature type="domain" description="UBX" evidence="8">
    <location>
        <begin position="281"/>
        <end position="359"/>
    </location>
</feature>
<dbReference type="GO" id="GO:0005789">
    <property type="term" value="C:endoplasmic reticulum membrane"/>
    <property type="evidence" value="ECO:0007669"/>
    <property type="project" value="UniProtKB-SubCell"/>
</dbReference>
<sequence>MKWFTGSINDAVATSKSRKAVFVVFVAGQNEASLEVAKVIDSSEISTRLEQDDFVSVKLDSDSESYNFFSQIYKVVPVPSLFFIGTNGAPMEIVADDMTVSNLQMKIDSVLNRVEKAKNTSNDFIKAEQDSTVGNIPGPSTAVVSTSQNNLSTKTVTTLSDTNASSKLQEQDKIERARKLIELQRQQKAEEEKEEEKRRELERRKSGRDVQIARQKQQELEIAIALEERAKEKAQEFAAKERVRQQIAQDKLERKQREQALQKQANQQQSQEKTKNDVPIVADGMTRIQFRLPSGNSHLGKFESTTTLRELRTYVTTNIELPFKRFTMSTSFPRRDLSAEDDSKTLTDLELVPTAVVLIIPLKNTTSIVTSSQGVGFLSRLMWAVFTPVISVYAYLSSYFTGAPVGDSNRPQDNQDEGSSSNSQNRDQSFGNLRRTNSTAGGNIHRLHSGSDNDNDENNTWNGNSTQQM</sequence>
<evidence type="ECO:0000256" key="2">
    <source>
        <dbReference type="ARBA" id="ARBA00023230"/>
    </source>
</evidence>
<dbReference type="EMBL" id="JACMRX010000003">
    <property type="protein sequence ID" value="KAF7993402.1"/>
    <property type="molecule type" value="Genomic_DNA"/>
</dbReference>
<reference evidence="9 10" key="1">
    <citation type="submission" date="2020-08" db="EMBL/GenBank/DDBJ databases">
        <title>Aphidius gifuensis genome sequencing and assembly.</title>
        <authorList>
            <person name="Du Z."/>
        </authorList>
    </citation>
    <scope>NUCLEOTIDE SEQUENCE [LARGE SCALE GENOMIC DNA]</scope>
    <source>
        <strain evidence="9">YNYX2018</strain>
        <tissue evidence="9">Adults</tissue>
    </source>
</reference>
<proteinExistence type="predicted"/>
<evidence type="ECO:0000256" key="5">
    <source>
        <dbReference type="ARBA" id="ARBA00041575"/>
    </source>
</evidence>
<dbReference type="GO" id="GO:0036503">
    <property type="term" value="P:ERAD pathway"/>
    <property type="evidence" value="ECO:0007669"/>
    <property type="project" value="TreeGrafter"/>
</dbReference>
<feature type="compositionally biased region" description="Basic and acidic residues" evidence="7">
    <location>
        <begin position="186"/>
        <end position="208"/>
    </location>
</feature>
<name>A0A834XVM6_APHGI</name>
<evidence type="ECO:0000259" key="8">
    <source>
        <dbReference type="PROSITE" id="PS50033"/>
    </source>
</evidence>
<feature type="compositionally biased region" description="Low complexity" evidence="7">
    <location>
        <begin position="458"/>
        <end position="469"/>
    </location>
</feature>
<comment type="subcellular location">
    <subcellularLocation>
        <location evidence="1">Endoplasmic reticulum membrane</location>
        <topology evidence="1">Peripheral membrane protein</topology>
    </subcellularLocation>
</comment>
<comment type="function">
    <text evidence="6">Involved in endoplasmic reticulum-associated protein degradation (ERAD). Acts as a platform to recruit both UBQLN1 and VCP to the ER during ERAD.</text>
</comment>
<protein>
    <recommendedName>
        <fullName evidence="4">UBX domain-containing protein 4</fullName>
    </recommendedName>
    <alternativeName>
        <fullName evidence="5">UBX domain-containing protein 2</fullName>
    </alternativeName>
</protein>
<comment type="caution">
    <text evidence="9">The sequence shown here is derived from an EMBL/GenBank/DDBJ whole genome shotgun (WGS) entry which is preliminary data.</text>
</comment>
<dbReference type="PROSITE" id="PS50033">
    <property type="entry name" value="UBX"/>
    <property type="match status" value="1"/>
</dbReference>
<dbReference type="Proteomes" id="UP000639338">
    <property type="component" value="Unassembled WGS sequence"/>
</dbReference>
<evidence type="ECO:0000256" key="4">
    <source>
        <dbReference type="ARBA" id="ARBA00040925"/>
    </source>
</evidence>
<dbReference type="Pfam" id="PF23187">
    <property type="entry name" value="UBX7_N"/>
    <property type="match status" value="1"/>
</dbReference>
<feature type="region of interest" description="Disordered" evidence="7">
    <location>
        <begin position="250"/>
        <end position="276"/>
    </location>
</feature>
<evidence type="ECO:0000256" key="1">
    <source>
        <dbReference type="ARBA" id="ARBA00004406"/>
    </source>
</evidence>
<dbReference type="Pfam" id="PF00789">
    <property type="entry name" value="UBX"/>
    <property type="match status" value="1"/>
</dbReference>
<dbReference type="SUPFAM" id="SSF52833">
    <property type="entry name" value="Thioredoxin-like"/>
    <property type="match status" value="1"/>
</dbReference>
<comment type="subunit">
    <text evidence="3">Directly interacts with VCP. Interacts with UBQLN1. Forms a complex with VCP and UBQLN1.</text>
</comment>
<dbReference type="InterPro" id="IPR036249">
    <property type="entry name" value="Thioredoxin-like_sf"/>
</dbReference>
<gene>
    <name evidence="9" type="ORF">HCN44_007905</name>
</gene>
<dbReference type="GO" id="GO:0006986">
    <property type="term" value="P:response to unfolded protein"/>
    <property type="evidence" value="ECO:0007669"/>
    <property type="project" value="UniProtKB-KW"/>
</dbReference>
<evidence type="ECO:0000256" key="6">
    <source>
        <dbReference type="ARBA" id="ARBA00046062"/>
    </source>
</evidence>
<keyword evidence="10" id="KW-1185">Reference proteome</keyword>